<dbReference type="HOGENOM" id="CLU_1777358_0_0_1"/>
<sequence>MSGLEVASAVVGILAIGGKMVAYLWDVSHKFADAPDSVLAALIALKETSLILEESQLYILQMYPVPENRRLLILIEHISDTLTGCVLTHSDLEKQIDFAKDTGSAEDEYTFDREKWLAREKQVQDAVRRLQDHKSSFALMLNILQW</sequence>
<dbReference type="OrthoDB" id="19923at2759"/>
<evidence type="ECO:0000313" key="1">
    <source>
        <dbReference type="EMBL" id="EPS45725.1"/>
    </source>
</evidence>
<name>S8ARX0_DACHA</name>
<dbReference type="EMBL" id="AQGS01000003">
    <property type="protein sequence ID" value="EPS45725.1"/>
    <property type="molecule type" value="Genomic_DNA"/>
</dbReference>
<evidence type="ECO:0000313" key="2">
    <source>
        <dbReference type="Proteomes" id="UP000015100"/>
    </source>
</evidence>
<dbReference type="STRING" id="1284197.S8ARX0"/>
<reference evidence="1 2" key="1">
    <citation type="journal article" date="2013" name="PLoS Genet.">
        <title>Genomic mechanisms accounting for the adaptation to parasitism in nematode-trapping fungi.</title>
        <authorList>
            <person name="Meerupati T."/>
            <person name="Andersson K.M."/>
            <person name="Friman E."/>
            <person name="Kumar D."/>
            <person name="Tunlid A."/>
            <person name="Ahren D."/>
        </authorList>
    </citation>
    <scope>NUCLEOTIDE SEQUENCE [LARGE SCALE GENOMIC DNA]</scope>
    <source>
        <strain evidence="1 2">CBS 200.50</strain>
    </source>
</reference>
<dbReference type="AlphaFoldDB" id="S8ARX0"/>
<evidence type="ECO:0008006" key="3">
    <source>
        <dbReference type="Google" id="ProtNLM"/>
    </source>
</evidence>
<comment type="caution">
    <text evidence="1">The sequence shown here is derived from an EMBL/GenBank/DDBJ whole genome shotgun (WGS) entry which is preliminary data.</text>
</comment>
<organism evidence="1 2">
    <name type="scientific">Dactylellina haptotyla (strain CBS 200.50)</name>
    <name type="common">Nematode-trapping fungus</name>
    <name type="synonym">Monacrosporium haptotylum</name>
    <dbReference type="NCBI Taxonomy" id="1284197"/>
    <lineage>
        <taxon>Eukaryota</taxon>
        <taxon>Fungi</taxon>
        <taxon>Dikarya</taxon>
        <taxon>Ascomycota</taxon>
        <taxon>Pezizomycotina</taxon>
        <taxon>Orbiliomycetes</taxon>
        <taxon>Orbiliales</taxon>
        <taxon>Orbiliaceae</taxon>
        <taxon>Dactylellina</taxon>
    </lineage>
</organism>
<keyword evidence="2" id="KW-1185">Reference proteome</keyword>
<proteinExistence type="predicted"/>
<gene>
    <name evidence="1" type="ORF">H072_117</name>
</gene>
<dbReference type="Proteomes" id="UP000015100">
    <property type="component" value="Unassembled WGS sequence"/>
</dbReference>
<reference evidence="2" key="2">
    <citation type="submission" date="2013-04" db="EMBL/GenBank/DDBJ databases">
        <title>Genomic mechanisms accounting for the adaptation to parasitism in nematode-trapping fungi.</title>
        <authorList>
            <person name="Ahren D.G."/>
        </authorList>
    </citation>
    <scope>NUCLEOTIDE SEQUENCE [LARGE SCALE GENOMIC DNA]</scope>
    <source>
        <strain evidence="2">CBS 200.50</strain>
    </source>
</reference>
<protein>
    <recommendedName>
        <fullName evidence="3">Fungal N-terminal domain-containing protein</fullName>
    </recommendedName>
</protein>
<accession>S8ARX0</accession>